<evidence type="ECO:0000313" key="2">
    <source>
        <dbReference type="Proteomes" id="UP001196413"/>
    </source>
</evidence>
<dbReference type="AlphaFoldDB" id="A0AAD5QLL2"/>
<evidence type="ECO:0000313" key="1">
    <source>
        <dbReference type="EMBL" id="KAJ1356578.1"/>
    </source>
</evidence>
<dbReference type="EMBL" id="JAHQIW010002844">
    <property type="protein sequence ID" value="KAJ1356578.1"/>
    <property type="molecule type" value="Genomic_DNA"/>
</dbReference>
<keyword evidence="2" id="KW-1185">Reference proteome</keyword>
<comment type="caution">
    <text evidence="1">The sequence shown here is derived from an EMBL/GenBank/DDBJ whole genome shotgun (WGS) entry which is preliminary data.</text>
</comment>
<proteinExistence type="predicted"/>
<organism evidence="1 2">
    <name type="scientific">Parelaphostrongylus tenuis</name>
    <name type="common">Meningeal worm</name>
    <dbReference type="NCBI Taxonomy" id="148309"/>
    <lineage>
        <taxon>Eukaryota</taxon>
        <taxon>Metazoa</taxon>
        <taxon>Ecdysozoa</taxon>
        <taxon>Nematoda</taxon>
        <taxon>Chromadorea</taxon>
        <taxon>Rhabditida</taxon>
        <taxon>Rhabditina</taxon>
        <taxon>Rhabditomorpha</taxon>
        <taxon>Strongyloidea</taxon>
        <taxon>Metastrongylidae</taxon>
        <taxon>Parelaphostrongylus</taxon>
    </lineage>
</organism>
<sequence>MHSLGNTARVPTRSLLIVLPTTGAVLRCGTVPGGPAQIPPISASSKTWRINATGFGLPVVRAFSTDAAAHAQVPRFHRIQVLDALKKQGRAAGLSDFVITTISCQLGINVFYTPLSCPKVSVYPTRPVRRDPLVIMMRTTCVIFGNTVTTTCHGMGAPGAGGNDRTCTLGMAVDFTPIPPQPLSISGTLTVWIVLLRNITLKANVMCLDLQSHHGDVKQGNVAKCSEQSGFE</sequence>
<protein>
    <submittedName>
        <fullName evidence="1">Uncharacterized protein</fullName>
    </submittedName>
</protein>
<dbReference type="Proteomes" id="UP001196413">
    <property type="component" value="Unassembled WGS sequence"/>
</dbReference>
<reference evidence="1" key="1">
    <citation type="submission" date="2021-06" db="EMBL/GenBank/DDBJ databases">
        <title>Parelaphostrongylus tenuis whole genome reference sequence.</title>
        <authorList>
            <person name="Garwood T.J."/>
            <person name="Larsen P.A."/>
            <person name="Fountain-Jones N.M."/>
            <person name="Garbe J.R."/>
            <person name="Macchietto M.G."/>
            <person name="Kania S.A."/>
            <person name="Gerhold R.W."/>
            <person name="Richards J.E."/>
            <person name="Wolf T.M."/>
        </authorList>
    </citation>
    <scope>NUCLEOTIDE SEQUENCE</scope>
    <source>
        <strain evidence="1">MNPRO001-30</strain>
        <tissue evidence="1">Meninges</tissue>
    </source>
</reference>
<gene>
    <name evidence="1" type="ORF">KIN20_014309</name>
</gene>
<name>A0AAD5QLL2_PARTN</name>
<accession>A0AAD5QLL2</accession>